<evidence type="ECO:0000313" key="8">
    <source>
        <dbReference type="EMBL" id="TMM50862.1"/>
    </source>
</evidence>
<dbReference type="Proteomes" id="UP000309550">
    <property type="component" value="Unassembled WGS sequence"/>
</dbReference>
<keyword evidence="2" id="KW-1003">Cell membrane</keyword>
<feature type="transmembrane region" description="Helical" evidence="6">
    <location>
        <begin position="312"/>
        <end position="334"/>
    </location>
</feature>
<dbReference type="GO" id="GO:0005886">
    <property type="term" value="C:plasma membrane"/>
    <property type="evidence" value="ECO:0007669"/>
    <property type="project" value="UniProtKB-SubCell"/>
</dbReference>
<evidence type="ECO:0000256" key="2">
    <source>
        <dbReference type="ARBA" id="ARBA00022475"/>
    </source>
</evidence>
<reference evidence="8 9" key="1">
    <citation type="submission" date="2019-05" db="EMBL/GenBank/DDBJ databases">
        <title>Sulfitobacter sabulilitoris sp. nov., isolated from a marine sand.</title>
        <authorList>
            <person name="Yoon J.-H."/>
        </authorList>
    </citation>
    <scope>NUCLEOTIDE SEQUENCE [LARGE SCALE GENOMIC DNA]</scope>
    <source>
        <strain evidence="8 9">HSMS-29</strain>
    </source>
</reference>
<feature type="transmembrane region" description="Helical" evidence="6">
    <location>
        <begin position="76"/>
        <end position="99"/>
    </location>
</feature>
<evidence type="ECO:0000259" key="7">
    <source>
        <dbReference type="PROSITE" id="PS50850"/>
    </source>
</evidence>
<dbReference type="Gene3D" id="1.20.1250.20">
    <property type="entry name" value="MFS general substrate transporter like domains"/>
    <property type="match status" value="1"/>
</dbReference>
<feature type="transmembrane region" description="Helical" evidence="6">
    <location>
        <begin position="341"/>
        <end position="358"/>
    </location>
</feature>
<dbReference type="PROSITE" id="PS50850">
    <property type="entry name" value="MFS"/>
    <property type="match status" value="1"/>
</dbReference>
<feature type="transmembrane region" description="Helical" evidence="6">
    <location>
        <begin position="111"/>
        <end position="132"/>
    </location>
</feature>
<dbReference type="AlphaFoldDB" id="A0A5S3PGT8"/>
<feature type="transmembrane region" description="Helical" evidence="6">
    <location>
        <begin position="231"/>
        <end position="251"/>
    </location>
</feature>
<keyword evidence="4 6" id="KW-1133">Transmembrane helix</keyword>
<evidence type="ECO:0000256" key="1">
    <source>
        <dbReference type="ARBA" id="ARBA00004651"/>
    </source>
</evidence>
<dbReference type="GO" id="GO:0022857">
    <property type="term" value="F:transmembrane transporter activity"/>
    <property type="evidence" value="ECO:0007669"/>
    <property type="project" value="InterPro"/>
</dbReference>
<feature type="transmembrane region" description="Helical" evidence="6">
    <location>
        <begin position="144"/>
        <end position="166"/>
    </location>
</feature>
<dbReference type="CDD" id="cd17324">
    <property type="entry name" value="MFS_NepI_like"/>
    <property type="match status" value="1"/>
</dbReference>
<keyword evidence="9" id="KW-1185">Reference proteome</keyword>
<feature type="domain" description="Major facilitator superfamily (MFS) profile" evidence="7">
    <location>
        <begin position="77"/>
        <end position="455"/>
    </location>
</feature>
<dbReference type="PANTHER" id="PTHR43124:SF10">
    <property type="entry name" value="PURINE EFFLUX PUMP PBUE"/>
    <property type="match status" value="1"/>
</dbReference>
<feature type="transmembrane region" description="Helical" evidence="6">
    <location>
        <begin position="201"/>
        <end position="225"/>
    </location>
</feature>
<evidence type="ECO:0000256" key="3">
    <source>
        <dbReference type="ARBA" id="ARBA00022692"/>
    </source>
</evidence>
<dbReference type="PANTHER" id="PTHR43124">
    <property type="entry name" value="PURINE EFFLUX PUMP PBUE"/>
    <property type="match status" value="1"/>
</dbReference>
<comment type="subcellular location">
    <subcellularLocation>
        <location evidence="1">Cell membrane</location>
        <topology evidence="1">Multi-pass membrane protein</topology>
    </subcellularLocation>
</comment>
<dbReference type="InterPro" id="IPR036259">
    <property type="entry name" value="MFS_trans_sf"/>
</dbReference>
<proteinExistence type="predicted"/>
<evidence type="ECO:0000313" key="9">
    <source>
        <dbReference type="Proteomes" id="UP000309550"/>
    </source>
</evidence>
<feature type="transmembrane region" description="Helical" evidence="6">
    <location>
        <begin position="394"/>
        <end position="420"/>
    </location>
</feature>
<name>A0A5S3PGT8_9RHOB</name>
<dbReference type="EMBL" id="VANS01000005">
    <property type="protein sequence ID" value="TMM50862.1"/>
    <property type="molecule type" value="Genomic_DNA"/>
</dbReference>
<dbReference type="InterPro" id="IPR020846">
    <property type="entry name" value="MFS_dom"/>
</dbReference>
<dbReference type="InterPro" id="IPR050189">
    <property type="entry name" value="MFS_Efflux_Transporters"/>
</dbReference>
<gene>
    <name evidence="8" type="ORF">FDT80_16535</name>
</gene>
<dbReference type="OrthoDB" id="9788453at2"/>
<dbReference type="SUPFAM" id="SSF103473">
    <property type="entry name" value="MFS general substrate transporter"/>
    <property type="match status" value="1"/>
</dbReference>
<accession>A0A5S3PGT8</accession>
<dbReference type="InterPro" id="IPR011701">
    <property type="entry name" value="MFS"/>
</dbReference>
<feature type="transmembrane region" description="Helical" evidence="6">
    <location>
        <begin position="364"/>
        <end position="382"/>
    </location>
</feature>
<evidence type="ECO:0000256" key="6">
    <source>
        <dbReference type="SAM" id="Phobius"/>
    </source>
</evidence>
<feature type="transmembrane region" description="Helical" evidence="6">
    <location>
        <begin position="172"/>
        <end position="194"/>
    </location>
</feature>
<feature type="transmembrane region" description="Helical" evidence="6">
    <location>
        <begin position="426"/>
        <end position="446"/>
    </location>
</feature>
<keyword evidence="3 6" id="KW-0812">Transmembrane</keyword>
<organism evidence="8 9">
    <name type="scientific">Sulfitobacter sabulilitoris</name>
    <dbReference type="NCBI Taxonomy" id="2562655"/>
    <lineage>
        <taxon>Bacteria</taxon>
        <taxon>Pseudomonadati</taxon>
        <taxon>Pseudomonadota</taxon>
        <taxon>Alphaproteobacteria</taxon>
        <taxon>Rhodobacterales</taxon>
        <taxon>Roseobacteraceae</taxon>
        <taxon>Sulfitobacter</taxon>
    </lineage>
</organism>
<keyword evidence="5 6" id="KW-0472">Membrane</keyword>
<dbReference type="Pfam" id="PF07690">
    <property type="entry name" value="MFS_1"/>
    <property type="match status" value="1"/>
</dbReference>
<feature type="transmembrane region" description="Helical" evidence="6">
    <location>
        <begin position="272"/>
        <end position="292"/>
    </location>
</feature>
<evidence type="ECO:0000256" key="5">
    <source>
        <dbReference type="ARBA" id="ARBA00023136"/>
    </source>
</evidence>
<evidence type="ECO:0000256" key="4">
    <source>
        <dbReference type="ARBA" id="ARBA00022989"/>
    </source>
</evidence>
<comment type="caution">
    <text evidence="8">The sequence shown here is derived from an EMBL/GenBank/DDBJ whole genome shotgun (WGS) entry which is preliminary data.</text>
</comment>
<protein>
    <submittedName>
        <fullName evidence="8">MFS transporter</fullName>
    </submittedName>
</protein>
<sequence>MVRSAASIRSMSFTVSSKLRLCLGMGHLRAVWRTAATSGRCCVIDSRFHATVQSQIASRAPAPHKSGMTDAAPNRLLIPVLSAANFVIGMGAFVVVGVLEPLGRDLGVGAAQAGSLMTVYAMAYAVLSPLLVSLMGGVGRRRVLAIALALFALATALSALVGSFWLLTLSRVLAAAGAGMFTPVAAAVAATLYPPEQRARVLAAVFFGLTLAQVAGVPGGSFIAYTFGWRWAFATVLLVAVPCTVLIWRHVPAGLRFQPVTLGDLARIMGQGRLMLATLFTGAFLGAIYVLYTYAAPLLSQTMGFGRDGISLALAVFGAGAVAGNILGGVMADALGWRRTLIALTAAQVVITPVFSLLPLPAGWVFVLFFVWAVSGWSFMAGQQLRLIALAGPMAPVVLALNAAAIYLGAAGGSAIGAILLQTWGVGALGLGGGLAAALALLHLLASIRWAPAAPRTA</sequence>